<gene>
    <name evidence="1" type="ORF">E1750_10370</name>
</gene>
<dbReference type="Pfam" id="PF14391">
    <property type="entry name" value="DUF4421"/>
    <property type="match status" value="1"/>
</dbReference>
<organism evidence="1 2">
    <name type="scientific">Flavobacterium nackdongense</name>
    <dbReference type="NCBI Taxonomy" id="2547394"/>
    <lineage>
        <taxon>Bacteria</taxon>
        <taxon>Pseudomonadati</taxon>
        <taxon>Bacteroidota</taxon>
        <taxon>Flavobacteriia</taxon>
        <taxon>Flavobacteriales</taxon>
        <taxon>Flavobacteriaceae</taxon>
        <taxon>Flavobacterium</taxon>
    </lineage>
</organism>
<evidence type="ECO:0000313" key="1">
    <source>
        <dbReference type="EMBL" id="QBN19188.1"/>
    </source>
</evidence>
<evidence type="ECO:0000313" key="2">
    <source>
        <dbReference type="Proteomes" id="UP000291124"/>
    </source>
</evidence>
<dbReference type="EMBL" id="CP037933">
    <property type="protein sequence ID" value="QBN19188.1"/>
    <property type="molecule type" value="Genomic_DNA"/>
</dbReference>
<dbReference type="RefSeq" id="WP_133276707.1">
    <property type="nucleotide sequence ID" value="NZ_CP037933.1"/>
</dbReference>
<proteinExistence type="predicted"/>
<name>A0A4P6YAM6_9FLAO</name>
<dbReference type="AlphaFoldDB" id="A0A4P6YAM6"/>
<dbReference type="InterPro" id="IPR025535">
    <property type="entry name" value="DUF4421"/>
</dbReference>
<sequence length="314" mass="35302">MGIKTFCFIVFGGLFGCYAQEKPLSNPYFKAYDDNVIASMYYLDVSNTFRFVTSISDGSTLKVDLIPNHRQQIGMSVSYKFVDVSYGISPQFFNANKDNGDSKLFNISTRFIVKQWMQTLTFINQKGFYVNEFEVKFPFSDMRSTKIGGITSYIFNPNFSLKTIANQKQWQTKSSGSFVPNFAIFYTNLDLNDGPPSSQSDILEIALSPSYYYNFVINNQFLISAGVAVGGGINKVDSHISGVVESNISLKTGYNTDSFFAFLNLNYFAFGQNSNANIQLNDNISSINFTVGYRFAPPKKVEKIFETVHQKTGL</sequence>
<dbReference type="OrthoDB" id="669053at2"/>
<keyword evidence="2" id="KW-1185">Reference proteome</keyword>
<protein>
    <submittedName>
        <fullName evidence="1">DUF4421 domain-containing protein</fullName>
    </submittedName>
</protein>
<dbReference type="KEGG" id="fnk:E1750_10370"/>
<accession>A0A4P6YAM6</accession>
<dbReference type="PROSITE" id="PS51257">
    <property type="entry name" value="PROKAR_LIPOPROTEIN"/>
    <property type="match status" value="1"/>
</dbReference>
<dbReference type="Proteomes" id="UP000291124">
    <property type="component" value="Chromosome"/>
</dbReference>
<reference evidence="2" key="1">
    <citation type="submission" date="2019-03" db="EMBL/GenBank/DDBJ databases">
        <title>Flavobacterium sp.</title>
        <authorList>
            <person name="Kim H."/>
        </authorList>
    </citation>
    <scope>NUCLEOTIDE SEQUENCE [LARGE SCALE GENOMIC DNA]</scope>
    <source>
        <strain evidence="2">GS13</strain>
    </source>
</reference>